<gene>
    <name evidence="2" type="ORF">GPUH_LOCUS20004</name>
</gene>
<dbReference type="PANTHER" id="PTHR13360">
    <property type="entry name" value="ACTIVATING SIGNAL COINTEGRATOR 1 COMPLEX SUBUNIT 1"/>
    <property type="match status" value="1"/>
</dbReference>
<feature type="domain" description="A-kinase anchor protein 7-like phosphoesterase" evidence="1">
    <location>
        <begin position="2"/>
        <end position="122"/>
    </location>
</feature>
<proteinExistence type="predicted"/>
<dbReference type="OrthoDB" id="277832at2759"/>
<dbReference type="EMBL" id="UYRT01089587">
    <property type="protein sequence ID" value="VDN35093.1"/>
    <property type="molecule type" value="Genomic_DNA"/>
</dbReference>
<dbReference type="GO" id="GO:0006307">
    <property type="term" value="P:DNA alkylation repair"/>
    <property type="evidence" value="ECO:0007669"/>
    <property type="project" value="InterPro"/>
</dbReference>
<keyword evidence="3" id="KW-1185">Reference proteome</keyword>
<dbReference type="GO" id="GO:0005634">
    <property type="term" value="C:nucleus"/>
    <property type="evidence" value="ECO:0007669"/>
    <property type="project" value="TreeGrafter"/>
</dbReference>
<name>A0A3P7NDE9_9BILA</name>
<dbReference type="InterPro" id="IPR019510">
    <property type="entry name" value="AKAP7-like_phosphoesterase"/>
</dbReference>
<protein>
    <recommendedName>
        <fullName evidence="1">A-kinase anchor protein 7-like phosphoesterase domain-containing protein</fullName>
    </recommendedName>
</protein>
<evidence type="ECO:0000313" key="2">
    <source>
        <dbReference type="EMBL" id="VDN35093.1"/>
    </source>
</evidence>
<evidence type="ECO:0000259" key="1">
    <source>
        <dbReference type="Pfam" id="PF10469"/>
    </source>
</evidence>
<dbReference type="Gene3D" id="3.90.1140.10">
    <property type="entry name" value="Cyclic phosphodiesterase"/>
    <property type="match status" value="1"/>
</dbReference>
<dbReference type="AlphaFoldDB" id="A0A3P7NDE9"/>
<dbReference type="PANTHER" id="PTHR13360:SF1">
    <property type="entry name" value="ACTIVATING SIGNAL COINTEGRATOR 1 COMPLEX SUBUNIT 1"/>
    <property type="match status" value="1"/>
</dbReference>
<dbReference type="Proteomes" id="UP000271098">
    <property type="component" value="Unassembled WGS sequence"/>
</dbReference>
<dbReference type="InterPro" id="IPR009210">
    <property type="entry name" value="ASCC1"/>
</dbReference>
<dbReference type="Pfam" id="PF10469">
    <property type="entry name" value="AKAP7_NLS"/>
    <property type="match status" value="1"/>
</dbReference>
<reference evidence="2 3" key="1">
    <citation type="submission" date="2018-11" db="EMBL/GenBank/DDBJ databases">
        <authorList>
            <consortium name="Pathogen Informatics"/>
        </authorList>
    </citation>
    <scope>NUCLEOTIDE SEQUENCE [LARGE SCALE GENOMIC DNA]</scope>
</reference>
<accession>A0A3P7NDE9</accession>
<organism evidence="2 3">
    <name type="scientific">Gongylonema pulchrum</name>
    <dbReference type="NCBI Taxonomy" id="637853"/>
    <lineage>
        <taxon>Eukaryota</taxon>
        <taxon>Metazoa</taxon>
        <taxon>Ecdysozoa</taxon>
        <taxon>Nematoda</taxon>
        <taxon>Chromadorea</taxon>
        <taxon>Rhabditida</taxon>
        <taxon>Spirurina</taxon>
        <taxon>Spiruromorpha</taxon>
        <taxon>Spiruroidea</taxon>
        <taxon>Gongylonematidae</taxon>
        <taxon>Gongylonema</taxon>
    </lineage>
</organism>
<sequence>MEAEIKGLDIMNDDPTRARVLYACASSDKLPDVANALAKAMSDTGLAPEQDTVKLHVTLLNVRYASYQFQSDDRKRRMDVSRLLEKYRDYEFGKVVIPEVHISRLIREEGSTDYYTAIGIFPLNASEKSDE</sequence>
<evidence type="ECO:0000313" key="3">
    <source>
        <dbReference type="Proteomes" id="UP000271098"/>
    </source>
</evidence>
<dbReference type="GO" id="GO:0006355">
    <property type="term" value="P:regulation of DNA-templated transcription"/>
    <property type="evidence" value="ECO:0007669"/>
    <property type="project" value="TreeGrafter"/>
</dbReference>